<gene>
    <name evidence="10" type="ordered locus">Clos_2379</name>
</gene>
<organism evidence="10 11">
    <name type="scientific">Alkaliphilus oremlandii (strain OhILAs)</name>
    <name type="common">Clostridium oremlandii (strain OhILAs)</name>
    <dbReference type="NCBI Taxonomy" id="350688"/>
    <lineage>
        <taxon>Bacteria</taxon>
        <taxon>Bacillati</taxon>
        <taxon>Bacillota</taxon>
        <taxon>Clostridia</taxon>
        <taxon>Peptostreptococcales</taxon>
        <taxon>Natronincolaceae</taxon>
        <taxon>Alkaliphilus</taxon>
    </lineage>
</organism>
<keyword evidence="3" id="KW-1003">Cell membrane</keyword>
<evidence type="ECO:0000256" key="7">
    <source>
        <dbReference type="ARBA" id="ARBA00022967"/>
    </source>
</evidence>
<comment type="subcellular location">
    <subcellularLocation>
        <location evidence="1">Cell membrane</location>
        <topology evidence="1">Peripheral membrane protein</topology>
    </subcellularLocation>
</comment>
<evidence type="ECO:0000256" key="3">
    <source>
        <dbReference type="ARBA" id="ARBA00022475"/>
    </source>
</evidence>
<dbReference type="InterPro" id="IPR003439">
    <property type="entry name" value="ABC_transporter-like_ATP-bd"/>
</dbReference>
<dbReference type="GO" id="GO:0016887">
    <property type="term" value="F:ATP hydrolysis activity"/>
    <property type="evidence" value="ECO:0007669"/>
    <property type="project" value="InterPro"/>
</dbReference>
<dbReference type="InterPro" id="IPR050107">
    <property type="entry name" value="ABC_carbohydrate_import_ATPase"/>
</dbReference>
<dbReference type="EMBL" id="CP000853">
    <property type="protein sequence ID" value="ABW19911.1"/>
    <property type="molecule type" value="Genomic_DNA"/>
</dbReference>
<evidence type="ECO:0000313" key="10">
    <source>
        <dbReference type="EMBL" id="ABW19911.1"/>
    </source>
</evidence>
<dbReference type="Pfam" id="PF00005">
    <property type="entry name" value="ABC_tran"/>
    <property type="match status" value="2"/>
</dbReference>
<evidence type="ECO:0000256" key="5">
    <source>
        <dbReference type="ARBA" id="ARBA00022741"/>
    </source>
</evidence>
<dbReference type="SMART" id="SM00382">
    <property type="entry name" value="AAA"/>
    <property type="match status" value="2"/>
</dbReference>
<dbReference type="PROSITE" id="PS50893">
    <property type="entry name" value="ABC_TRANSPORTER_2"/>
    <property type="match status" value="2"/>
</dbReference>
<dbReference type="InterPro" id="IPR017871">
    <property type="entry name" value="ABC_transporter-like_CS"/>
</dbReference>
<feature type="domain" description="ABC transporter" evidence="9">
    <location>
        <begin position="8"/>
        <end position="245"/>
    </location>
</feature>
<keyword evidence="6" id="KW-0067">ATP-binding</keyword>
<keyword evidence="5" id="KW-0547">Nucleotide-binding</keyword>
<evidence type="ECO:0000256" key="4">
    <source>
        <dbReference type="ARBA" id="ARBA00022737"/>
    </source>
</evidence>
<keyword evidence="11" id="KW-1185">Reference proteome</keyword>
<evidence type="ECO:0000256" key="8">
    <source>
        <dbReference type="ARBA" id="ARBA00023136"/>
    </source>
</evidence>
<dbReference type="PANTHER" id="PTHR43790:SF4">
    <property type="entry name" value="GUANOSINE IMPORT ATP-BINDING PROTEIN NUPO"/>
    <property type="match status" value="1"/>
</dbReference>
<evidence type="ECO:0000313" key="11">
    <source>
        <dbReference type="Proteomes" id="UP000000269"/>
    </source>
</evidence>
<dbReference type="HOGENOM" id="CLU_000604_92_0_9"/>
<dbReference type="KEGG" id="aoe:Clos_2379"/>
<dbReference type="GO" id="GO:0005886">
    <property type="term" value="C:plasma membrane"/>
    <property type="evidence" value="ECO:0007669"/>
    <property type="project" value="UniProtKB-SubCell"/>
</dbReference>
<evidence type="ECO:0000256" key="6">
    <source>
        <dbReference type="ARBA" id="ARBA00022840"/>
    </source>
</evidence>
<keyword evidence="7" id="KW-1278">Translocase</keyword>
<proteinExistence type="predicted"/>
<dbReference type="AlphaFoldDB" id="A8MJC9"/>
<dbReference type="Gene3D" id="3.40.50.300">
    <property type="entry name" value="P-loop containing nucleotide triphosphate hydrolases"/>
    <property type="match status" value="2"/>
</dbReference>
<dbReference type="CDD" id="cd03215">
    <property type="entry name" value="ABC_Carb_Monos_II"/>
    <property type="match status" value="1"/>
</dbReference>
<evidence type="ECO:0000256" key="2">
    <source>
        <dbReference type="ARBA" id="ARBA00022448"/>
    </source>
</evidence>
<dbReference type="InterPro" id="IPR003593">
    <property type="entry name" value="AAA+_ATPase"/>
</dbReference>
<dbReference type="PROSITE" id="PS00211">
    <property type="entry name" value="ABC_TRANSPORTER_1"/>
    <property type="match status" value="1"/>
</dbReference>
<protein>
    <submittedName>
        <fullName evidence="10">ABC transporter related</fullName>
    </submittedName>
</protein>
<dbReference type="PANTHER" id="PTHR43790">
    <property type="entry name" value="CARBOHYDRATE TRANSPORT ATP-BINDING PROTEIN MG119-RELATED"/>
    <property type="match status" value="1"/>
</dbReference>
<sequence>MHMAEPVIQLKNITKQFPGVLANDDISLEIKKGEVFAIVGENGAGKSTLMKIMYGLYKPTSGDVYIKGEKVQNFKPKTAIDKGIGMVHQHFMLVPSFTIAQNVVLGREIKKNGIFINEKEAIESTKRISEEYGLKVDPKIPVELVSVGVQQRVEILKTLYRGADILILDEPTAVLTPQETEELFVVIRKLVKEMGKTIIIITHKLNEVLAISDRVAVMRAGRLIGVNKTEEVDERILSEMMVGKEVLFDQLSKEDSQGERLIKVEDLKARDKRGFMALNGVSFEVRAGEVLGVAGIEGNGQTELIEAISGMIPVESGNIEILNINTTKLNPYEIRKVGVSHIAEDRMHTGLNTKATIMDNILMGSQHSETFAKKGIHLKQNVVRAFSKKLIQKFDIRTASENVKVENLSGGNMQKVVIAREFSFDSKVLLISQPTRGVDIGAIEFIHEEIIKKRNEGCGIILVSAELDEIFRLSDRIITMYDGKITGEFAAGEIDKSEVGYYMTGNRGRKVNHDEEIKY</sequence>
<dbReference type="CDD" id="cd03216">
    <property type="entry name" value="ABC_Carb_Monos_I"/>
    <property type="match status" value="1"/>
</dbReference>
<keyword evidence="4" id="KW-0677">Repeat</keyword>
<dbReference type="Proteomes" id="UP000000269">
    <property type="component" value="Chromosome"/>
</dbReference>
<keyword evidence="2" id="KW-0813">Transport</keyword>
<dbReference type="STRING" id="350688.Clos_2379"/>
<accession>A8MJC9</accession>
<dbReference type="SUPFAM" id="SSF52540">
    <property type="entry name" value="P-loop containing nucleoside triphosphate hydrolases"/>
    <property type="match status" value="2"/>
</dbReference>
<name>A8MJC9_ALKOO</name>
<dbReference type="GO" id="GO:0005524">
    <property type="term" value="F:ATP binding"/>
    <property type="evidence" value="ECO:0007669"/>
    <property type="project" value="UniProtKB-KW"/>
</dbReference>
<feature type="domain" description="ABC transporter" evidence="9">
    <location>
        <begin position="262"/>
        <end position="507"/>
    </location>
</feature>
<dbReference type="InterPro" id="IPR027417">
    <property type="entry name" value="P-loop_NTPase"/>
</dbReference>
<reference evidence="11" key="1">
    <citation type="submission" date="2007-10" db="EMBL/GenBank/DDBJ databases">
        <title>Complete genome of Alkaliphilus oremlandii OhILAs.</title>
        <authorList>
            <person name="Copeland A."/>
            <person name="Lucas S."/>
            <person name="Lapidus A."/>
            <person name="Barry K."/>
            <person name="Detter J.C."/>
            <person name="Glavina del Rio T."/>
            <person name="Hammon N."/>
            <person name="Israni S."/>
            <person name="Dalin E."/>
            <person name="Tice H."/>
            <person name="Pitluck S."/>
            <person name="Chain P."/>
            <person name="Malfatti S."/>
            <person name="Shin M."/>
            <person name="Vergez L."/>
            <person name="Schmutz J."/>
            <person name="Larimer F."/>
            <person name="Land M."/>
            <person name="Hauser L."/>
            <person name="Kyrpides N."/>
            <person name="Mikhailova N."/>
            <person name="Stolz J.F."/>
            <person name="Dawson A."/>
            <person name="Fisher E."/>
            <person name="Crable B."/>
            <person name="Perera E."/>
            <person name="Lisak J."/>
            <person name="Ranganathan M."/>
            <person name="Basu P."/>
            <person name="Richardson P."/>
        </authorList>
    </citation>
    <scope>NUCLEOTIDE SEQUENCE [LARGE SCALE GENOMIC DNA]</scope>
    <source>
        <strain evidence="11">OhILAs</strain>
    </source>
</reference>
<keyword evidence="8" id="KW-0472">Membrane</keyword>
<evidence type="ECO:0000256" key="1">
    <source>
        <dbReference type="ARBA" id="ARBA00004202"/>
    </source>
</evidence>
<evidence type="ECO:0000259" key="9">
    <source>
        <dbReference type="PROSITE" id="PS50893"/>
    </source>
</evidence>
<dbReference type="FunFam" id="3.40.50.300:FF:000127">
    <property type="entry name" value="Ribose import ATP-binding protein RbsA"/>
    <property type="match status" value="1"/>
</dbReference>
<dbReference type="eggNOG" id="COG3845">
    <property type="taxonomic scope" value="Bacteria"/>
</dbReference>